<dbReference type="Proteomes" id="UP000468531">
    <property type="component" value="Unassembled WGS sequence"/>
</dbReference>
<dbReference type="AlphaFoldDB" id="A0A6P1BWY3"/>
<evidence type="ECO:0000256" key="1">
    <source>
        <dbReference type="SAM" id="MobiDB-lite"/>
    </source>
</evidence>
<proteinExistence type="predicted"/>
<accession>A0A6P1BWY3</accession>
<dbReference type="EMBL" id="VKHP01000315">
    <property type="protein sequence ID" value="NEV02143.1"/>
    <property type="molecule type" value="Genomic_DNA"/>
</dbReference>
<name>A0A6P1BWY3_9BRAD</name>
<reference evidence="2 3" key="1">
    <citation type="journal article" date="2020" name="Arch. Microbiol.">
        <title>Bradyrhizobium uaiense sp. nov., a new highly efficient cowpea symbiont.</title>
        <authorList>
            <person name="Cabral Michel D."/>
            <person name="Azarias Guimaraes A."/>
            <person name="Martins da Costa E."/>
            <person name="Soares de Carvalho T."/>
            <person name="Balsanelli E."/>
            <person name="Willems A."/>
            <person name="Maltempi de Souza E."/>
            <person name="de Souza Moreira F.M."/>
        </authorList>
    </citation>
    <scope>NUCLEOTIDE SEQUENCE [LARGE SCALE GENOMIC DNA]</scope>
    <source>
        <strain evidence="2 3">UFLA 03-164</strain>
    </source>
</reference>
<protein>
    <submittedName>
        <fullName evidence="2">Uncharacterized protein</fullName>
    </submittedName>
</protein>
<sequence>MTEAGPSRPLHRPPPIVSARPAGEGPVDLGYPIRDGWEHRERFLPPYLVRVLEGERLIS</sequence>
<evidence type="ECO:0000313" key="2">
    <source>
        <dbReference type="EMBL" id="NEV02143.1"/>
    </source>
</evidence>
<feature type="region of interest" description="Disordered" evidence="1">
    <location>
        <begin position="1"/>
        <end position="27"/>
    </location>
</feature>
<evidence type="ECO:0000313" key="3">
    <source>
        <dbReference type="Proteomes" id="UP000468531"/>
    </source>
</evidence>
<keyword evidence="3" id="KW-1185">Reference proteome</keyword>
<organism evidence="2 3">
    <name type="scientific">Bradyrhizobium uaiense</name>
    <dbReference type="NCBI Taxonomy" id="2594946"/>
    <lineage>
        <taxon>Bacteria</taxon>
        <taxon>Pseudomonadati</taxon>
        <taxon>Pseudomonadota</taxon>
        <taxon>Alphaproteobacteria</taxon>
        <taxon>Hyphomicrobiales</taxon>
        <taxon>Nitrobacteraceae</taxon>
        <taxon>Bradyrhizobium</taxon>
    </lineage>
</organism>
<comment type="caution">
    <text evidence="2">The sequence shown here is derived from an EMBL/GenBank/DDBJ whole genome shotgun (WGS) entry which is preliminary data.</text>
</comment>
<gene>
    <name evidence="2" type="ORF">FNJ47_41990</name>
</gene>